<organism evidence="3 4">
    <name type="scientific">Ketogulonicigenium robustum</name>
    <dbReference type="NCBI Taxonomy" id="92947"/>
    <lineage>
        <taxon>Bacteria</taxon>
        <taxon>Pseudomonadati</taxon>
        <taxon>Pseudomonadota</taxon>
        <taxon>Alphaproteobacteria</taxon>
        <taxon>Rhodobacterales</taxon>
        <taxon>Roseobacteraceae</taxon>
        <taxon>Ketogulonicigenium</taxon>
    </lineage>
</organism>
<dbReference type="Gene3D" id="3.40.50.11290">
    <property type="match status" value="1"/>
</dbReference>
<feature type="domain" description="Circularly permuted ATP-grasp type 2" evidence="2">
    <location>
        <begin position="63"/>
        <end position="441"/>
    </location>
</feature>
<dbReference type="PANTHER" id="PTHR34595:SF2">
    <property type="entry name" value="BLR2978 PROTEIN"/>
    <property type="match status" value="1"/>
</dbReference>
<dbReference type="SUPFAM" id="SSF56059">
    <property type="entry name" value="Glutathione synthetase ATP-binding domain-like"/>
    <property type="match status" value="1"/>
</dbReference>
<dbReference type="Pfam" id="PF14403">
    <property type="entry name" value="CP_ATPgrasp_2"/>
    <property type="match status" value="1"/>
</dbReference>
<proteinExistence type="predicted"/>
<dbReference type="InterPro" id="IPR025841">
    <property type="entry name" value="CP_ATPgrasp_2"/>
</dbReference>
<keyword evidence="4" id="KW-1185">Reference proteome</keyword>
<dbReference type="OrthoDB" id="9804079at2"/>
<dbReference type="AlphaFoldDB" id="A0A1W6NWQ9"/>
<name>A0A1W6NWQ9_9RHOB</name>
<dbReference type="Pfam" id="PF04168">
    <property type="entry name" value="Alpha-E"/>
    <property type="match status" value="1"/>
</dbReference>
<dbReference type="Proteomes" id="UP000242447">
    <property type="component" value="Chromosome"/>
</dbReference>
<sequence>MDTQGRIRPVWDGFLQHMQALGPAAMTQRFARSDEYLRDAGVFFRQYGKGGSADRDWPLSHIPVLVSAREWDDITAGLTQRADLLEHVLADLYGPAQLVSDGHLPANLIAQSPEFLRPLVGVTPPSGHYLNAVAFEIGRGPDGRWWVLSDRTQAPSGAGFALENRAATTRVFAEFFAQRRVRYLNAYFLAFRDMLADLAGGDIGRAAILTPGPLNDTYYEHAYIARFLGLMLLQGEDLVVQDGKLMVRTVAGPQPLSVLWRRVDAAWMDPLELNDTSQLGVAGLVAAQRQGTVSVLNALGAGLVEMRALMAFMPRLSQVLLGAPLQMPNVATWWCGDPDAQAHVAAQAGRLTISPALYTRAAFDDYAHDEDVGWLRAPPDAPLHTRLTMDGPLLVGQEAVTLSTTPAFVDGRLKPRPAALRVFLARTGQGWQVMPGGYARIGLGGERSALAMQRGGAVADVWVVSDAAVPQVPMPPVARASSLRPEERALPARAADNLYWLGRYIERAEGTMRLLRAWHLRLADDPDRQSPLLAQLTQMLHDLGVEPAQHVPDGLHQVLESAITSAGKIRDRFAVDAWMALNDMARTARRMTQTVVPGLDAAQAMGVLLRKTSGIAGLVHENMYRSDGWRFLTIGRSLERGAAMAGLLAELAAPDAPAGALDLVVEVGDSVMTHRRRFAIETTRTTVVDLLALDSLNPRAILYQVNALHTHFGQLPGVDARSQHAALWRAVTQAQGSLSVLTPDALDRATLLEYRRHIWHLSDLLTRSFFR</sequence>
<dbReference type="InterPro" id="IPR007296">
    <property type="entry name" value="DUF403"/>
</dbReference>
<dbReference type="PANTHER" id="PTHR34595">
    <property type="entry name" value="BLR5612 PROTEIN"/>
    <property type="match status" value="1"/>
</dbReference>
<evidence type="ECO:0000259" key="1">
    <source>
        <dbReference type="Pfam" id="PF04168"/>
    </source>
</evidence>
<reference evidence="3 4" key="1">
    <citation type="submission" date="2017-02" db="EMBL/GenBank/DDBJ databases">
        <title>Ketogulonicigenium robustum SPU B003 Genome sequencing and assembly.</title>
        <authorList>
            <person name="Li Y."/>
            <person name="Liu L."/>
            <person name="Wang C."/>
            <person name="Zhang M."/>
            <person name="Zhang T."/>
            <person name="Zhang Y."/>
        </authorList>
    </citation>
    <scope>NUCLEOTIDE SEQUENCE [LARGE SCALE GENOMIC DNA]</scope>
    <source>
        <strain evidence="3 4">SPU_B003</strain>
    </source>
</reference>
<protein>
    <submittedName>
        <fullName evidence="3">Uncharacterized protein</fullName>
    </submittedName>
</protein>
<dbReference type="KEGG" id="kro:BVG79_00342"/>
<feature type="domain" description="DUF403" evidence="1">
    <location>
        <begin position="490"/>
        <end position="770"/>
    </location>
</feature>
<dbReference type="STRING" id="92947.BVG79_00342"/>
<dbReference type="InterPro" id="IPR051680">
    <property type="entry name" value="ATP-dep_Glu-Cys_Ligase-2"/>
</dbReference>
<evidence type="ECO:0000313" key="3">
    <source>
        <dbReference type="EMBL" id="ARO13698.1"/>
    </source>
</evidence>
<accession>A0A1W6NWQ9</accession>
<evidence type="ECO:0000313" key="4">
    <source>
        <dbReference type="Proteomes" id="UP000242447"/>
    </source>
</evidence>
<dbReference type="EMBL" id="CP019937">
    <property type="protein sequence ID" value="ARO13698.1"/>
    <property type="molecule type" value="Genomic_DNA"/>
</dbReference>
<evidence type="ECO:0000259" key="2">
    <source>
        <dbReference type="Pfam" id="PF14403"/>
    </source>
</evidence>
<gene>
    <name evidence="3" type="ORF">BVG79_00342</name>
</gene>